<comment type="caution">
    <text evidence="1">The sequence shown here is derived from an EMBL/GenBank/DDBJ whole genome shotgun (WGS) entry which is preliminary data.</text>
</comment>
<evidence type="ECO:0000313" key="1">
    <source>
        <dbReference type="EMBL" id="KAG6468692.1"/>
    </source>
</evidence>
<keyword evidence="2" id="KW-1185">Reference proteome</keyword>
<dbReference type="Proteomes" id="UP000734854">
    <property type="component" value="Unassembled WGS sequence"/>
</dbReference>
<dbReference type="PANTHER" id="PTHR46043">
    <property type="entry name" value="ARM REPEAT SUPERFAMILY PROTEIN"/>
    <property type="match status" value="1"/>
</dbReference>
<gene>
    <name evidence="1" type="ORF">ZIOFF_073385</name>
</gene>
<dbReference type="PANTHER" id="PTHR46043:SF9">
    <property type="entry name" value="ARM REPEAT SUPERFAMILY PROTEIN"/>
    <property type="match status" value="1"/>
</dbReference>
<organism evidence="1 2">
    <name type="scientific">Zingiber officinale</name>
    <name type="common">Ginger</name>
    <name type="synonym">Amomum zingiber</name>
    <dbReference type="NCBI Taxonomy" id="94328"/>
    <lineage>
        <taxon>Eukaryota</taxon>
        <taxon>Viridiplantae</taxon>
        <taxon>Streptophyta</taxon>
        <taxon>Embryophyta</taxon>
        <taxon>Tracheophyta</taxon>
        <taxon>Spermatophyta</taxon>
        <taxon>Magnoliopsida</taxon>
        <taxon>Liliopsida</taxon>
        <taxon>Zingiberales</taxon>
        <taxon>Zingiberaceae</taxon>
        <taxon>Zingiber</taxon>
    </lineage>
</organism>
<reference evidence="1 2" key="1">
    <citation type="submission" date="2020-08" db="EMBL/GenBank/DDBJ databases">
        <title>Plant Genome Project.</title>
        <authorList>
            <person name="Zhang R.-G."/>
        </authorList>
    </citation>
    <scope>NUCLEOTIDE SEQUENCE [LARGE SCALE GENOMIC DNA]</scope>
    <source>
        <tissue evidence="1">Rhizome</tissue>
    </source>
</reference>
<evidence type="ECO:0000313" key="2">
    <source>
        <dbReference type="Proteomes" id="UP000734854"/>
    </source>
</evidence>
<accession>A0A8J5C975</accession>
<proteinExistence type="predicted"/>
<name>A0A8J5C975_ZINOF</name>
<dbReference type="EMBL" id="JACMSC010000022">
    <property type="protein sequence ID" value="KAG6468692.1"/>
    <property type="molecule type" value="Genomic_DNA"/>
</dbReference>
<dbReference type="AlphaFoldDB" id="A0A8J5C975"/>
<sequence length="92" mass="9919">MQSDLDALVCQFDLNLRDCGLLVKIGVLGEAALPPATAFPTAEADDTSCNLHELLVRLIIGHAEAKHRALDGLLEVMRENEKSVTDDGFGTE</sequence>
<protein>
    <submittedName>
        <fullName evidence="1">Uncharacterized protein</fullName>
    </submittedName>
</protein>